<evidence type="ECO:0000313" key="2">
    <source>
        <dbReference type="Proteomes" id="UP001283361"/>
    </source>
</evidence>
<dbReference type="EMBL" id="JAWDGP010005558">
    <property type="protein sequence ID" value="KAK3756092.1"/>
    <property type="molecule type" value="Genomic_DNA"/>
</dbReference>
<evidence type="ECO:0000313" key="1">
    <source>
        <dbReference type="EMBL" id="KAK3756092.1"/>
    </source>
</evidence>
<organism evidence="1 2">
    <name type="scientific">Elysia crispata</name>
    <name type="common">lettuce slug</name>
    <dbReference type="NCBI Taxonomy" id="231223"/>
    <lineage>
        <taxon>Eukaryota</taxon>
        <taxon>Metazoa</taxon>
        <taxon>Spiralia</taxon>
        <taxon>Lophotrochozoa</taxon>
        <taxon>Mollusca</taxon>
        <taxon>Gastropoda</taxon>
        <taxon>Heterobranchia</taxon>
        <taxon>Euthyneura</taxon>
        <taxon>Panpulmonata</taxon>
        <taxon>Sacoglossa</taxon>
        <taxon>Placobranchoidea</taxon>
        <taxon>Plakobranchidae</taxon>
        <taxon>Elysia</taxon>
    </lineage>
</organism>
<accession>A0AAE1D3G8</accession>
<dbReference type="AlphaFoldDB" id="A0AAE1D3G8"/>
<proteinExistence type="predicted"/>
<gene>
    <name evidence="1" type="ORF">RRG08_017309</name>
</gene>
<sequence length="111" mass="12213">MSEPTPPTTPPLTMSEPTLLTTPPGQEIECAENDLLPFGTCKIYIGSSIQSSIMQKRIPMCPGVLSYDLLGWKVERLSIRRALGACFVAATSLRRTEWNFRCAGHVNESCP</sequence>
<keyword evidence="2" id="KW-1185">Reference proteome</keyword>
<comment type="caution">
    <text evidence="1">The sequence shown here is derived from an EMBL/GenBank/DDBJ whole genome shotgun (WGS) entry which is preliminary data.</text>
</comment>
<reference evidence="1" key="1">
    <citation type="journal article" date="2023" name="G3 (Bethesda)">
        <title>A reference genome for the long-term kleptoplast-retaining sea slug Elysia crispata morphotype clarki.</title>
        <authorList>
            <person name="Eastman K.E."/>
            <person name="Pendleton A.L."/>
            <person name="Shaikh M.A."/>
            <person name="Suttiyut T."/>
            <person name="Ogas R."/>
            <person name="Tomko P."/>
            <person name="Gavelis G."/>
            <person name="Widhalm J.R."/>
            <person name="Wisecaver J.H."/>
        </authorList>
    </citation>
    <scope>NUCLEOTIDE SEQUENCE</scope>
    <source>
        <strain evidence="1">ECLA1</strain>
    </source>
</reference>
<dbReference type="Proteomes" id="UP001283361">
    <property type="component" value="Unassembled WGS sequence"/>
</dbReference>
<protein>
    <submittedName>
        <fullName evidence="1">Uncharacterized protein</fullName>
    </submittedName>
</protein>
<name>A0AAE1D3G8_9GAST</name>